<gene>
    <name evidence="1" type="ORF">PGT21_027936</name>
</gene>
<protein>
    <submittedName>
        <fullName evidence="1">Uncharacterized protein</fullName>
    </submittedName>
</protein>
<name>A0A5B0Q737_PUCGR</name>
<dbReference type="EMBL" id="VSWC01000028">
    <property type="protein sequence ID" value="KAA1108869.1"/>
    <property type="molecule type" value="Genomic_DNA"/>
</dbReference>
<evidence type="ECO:0000313" key="2">
    <source>
        <dbReference type="Proteomes" id="UP000324748"/>
    </source>
</evidence>
<organism evidence="1 2">
    <name type="scientific">Puccinia graminis f. sp. tritici</name>
    <dbReference type="NCBI Taxonomy" id="56615"/>
    <lineage>
        <taxon>Eukaryota</taxon>
        <taxon>Fungi</taxon>
        <taxon>Dikarya</taxon>
        <taxon>Basidiomycota</taxon>
        <taxon>Pucciniomycotina</taxon>
        <taxon>Pucciniomycetes</taxon>
        <taxon>Pucciniales</taxon>
        <taxon>Pucciniaceae</taxon>
        <taxon>Puccinia</taxon>
    </lineage>
</organism>
<proteinExistence type="predicted"/>
<dbReference type="OrthoDB" id="10497429at2759"/>
<keyword evidence="2" id="KW-1185">Reference proteome</keyword>
<evidence type="ECO:0000313" key="1">
    <source>
        <dbReference type="EMBL" id="KAA1108869.1"/>
    </source>
</evidence>
<dbReference type="AlphaFoldDB" id="A0A5B0Q737"/>
<dbReference type="Proteomes" id="UP000324748">
    <property type="component" value="Unassembled WGS sequence"/>
</dbReference>
<reference evidence="1 2" key="1">
    <citation type="submission" date="2019-05" db="EMBL/GenBank/DDBJ databases">
        <title>Emergence of the Ug99 lineage of the wheat stem rust pathogen through somatic hybridization.</title>
        <authorList>
            <person name="Li F."/>
            <person name="Upadhyaya N.M."/>
            <person name="Sperschneider J."/>
            <person name="Matny O."/>
            <person name="Nguyen-Phuc H."/>
            <person name="Mago R."/>
            <person name="Raley C."/>
            <person name="Miller M.E."/>
            <person name="Silverstein K.A.T."/>
            <person name="Henningsen E."/>
            <person name="Hirsch C.D."/>
            <person name="Visser B."/>
            <person name="Pretorius Z.A."/>
            <person name="Steffenson B.J."/>
            <person name="Schwessinger B."/>
            <person name="Dodds P.N."/>
            <person name="Figueroa M."/>
        </authorList>
    </citation>
    <scope>NUCLEOTIDE SEQUENCE [LARGE SCALE GENOMIC DNA]</scope>
    <source>
        <strain evidence="1">21-0</strain>
    </source>
</reference>
<sequence>MQPGPARPAGFRPASGWPAGGPSPPNYHPYCTPIRFGVQARTPICAWRAVWRAREGLACVYQPPKNSIDDFEGIKEQTDDIRMDALAVTPVCLRIAFALDNRKGHIPMSTNDSDYIEEKIHETNNGFPNCRCSNCMPQEAIQLYDNMRELTAENFSDAVTLPSEPQRPTTHQ</sequence>
<comment type="caution">
    <text evidence="1">The sequence shown here is derived from an EMBL/GenBank/DDBJ whole genome shotgun (WGS) entry which is preliminary data.</text>
</comment>
<accession>A0A5B0Q737</accession>